<sequence>MPVNNYLKLTTMVKKEFVDVALAMHELRQIKSPAEIAKTREICRITNVGFKRIPEYAVSA</sequence>
<evidence type="ECO:0000313" key="1">
    <source>
        <dbReference type="EMBL" id="GAL02146.1"/>
    </source>
</evidence>
<organism evidence="1 2">
    <name type="scientific">Photobacterium aphoticum</name>
    <dbReference type="NCBI Taxonomy" id="754436"/>
    <lineage>
        <taxon>Bacteria</taxon>
        <taxon>Pseudomonadati</taxon>
        <taxon>Pseudomonadota</taxon>
        <taxon>Gammaproteobacteria</taxon>
        <taxon>Vibrionales</taxon>
        <taxon>Vibrionaceae</taxon>
        <taxon>Photobacterium</taxon>
    </lineage>
</organism>
<dbReference type="InterPro" id="IPR036005">
    <property type="entry name" value="Creatinase/aminopeptidase-like"/>
</dbReference>
<reference evidence="1 2" key="1">
    <citation type="journal article" date="2014" name="Genome Announc.">
        <title>Draft Genome Sequences of Two Vibrionaceae Species, Vibrio ponticus C121 and Photobacterium aphoticum C119, Isolated as Coral Reef Microbiota.</title>
        <authorList>
            <person name="Al-saari N."/>
            <person name="Meirelles P.M."/>
            <person name="Mino S."/>
            <person name="Suda W."/>
            <person name="Oshima K."/>
            <person name="Hattori M."/>
            <person name="Ohkuma M."/>
            <person name="Thompson F.L."/>
            <person name="Gomez-Gil B."/>
            <person name="Sawabe T."/>
            <person name="Sawabe T."/>
        </authorList>
    </citation>
    <scope>NUCLEOTIDE SEQUENCE [LARGE SCALE GENOMIC DNA]</scope>
    <source>
        <strain evidence="1 2">JCM 19237</strain>
    </source>
</reference>
<evidence type="ECO:0000313" key="2">
    <source>
        <dbReference type="Proteomes" id="UP000029227"/>
    </source>
</evidence>
<dbReference type="STRING" id="754436.JCM19237_5039"/>
<dbReference type="AlphaFoldDB" id="A0A090QGT6"/>
<proteinExistence type="predicted"/>
<accession>A0A090QGT6</accession>
<dbReference type="EMBL" id="BBMN01000001">
    <property type="protein sequence ID" value="GAL02146.1"/>
    <property type="molecule type" value="Genomic_DNA"/>
</dbReference>
<dbReference type="Proteomes" id="UP000029227">
    <property type="component" value="Unassembled WGS sequence"/>
</dbReference>
<dbReference type="Gene3D" id="3.90.230.10">
    <property type="entry name" value="Creatinase/methionine aminopeptidase superfamily"/>
    <property type="match status" value="1"/>
</dbReference>
<dbReference type="SUPFAM" id="SSF55920">
    <property type="entry name" value="Creatinase/aminopeptidase"/>
    <property type="match status" value="1"/>
</dbReference>
<dbReference type="eggNOG" id="COG0006">
    <property type="taxonomic scope" value="Bacteria"/>
</dbReference>
<name>A0A090QGT6_9GAMM</name>
<gene>
    <name evidence="1" type="ORF">JCM19237_5039</name>
</gene>
<comment type="caution">
    <text evidence="1">The sequence shown here is derived from an EMBL/GenBank/DDBJ whole genome shotgun (WGS) entry which is preliminary data.</text>
</comment>
<protein>
    <submittedName>
        <fullName evidence="1">Metallopeptidase M24 family</fullName>
    </submittedName>
</protein>